<dbReference type="Pfam" id="PF13516">
    <property type="entry name" value="LRR_6"/>
    <property type="match status" value="2"/>
</dbReference>
<dbReference type="EMBL" id="GG662605">
    <property type="protein sequence ID" value="EAS01201.3"/>
    <property type="molecule type" value="Genomic_DNA"/>
</dbReference>
<dbReference type="Proteomes" id="UP000009168">
    <property type="component" value="Unassembled WGS sequence"/>
</dbReference>
<dbReference type="AlphaFoldDB" id="I7ML55"/>
<dbReference type="InterPro" id="IPR001611">
    <property type="entry name" value="Leu-rich_rpt"/>
</dbReference>
<dbReference type="RefSeq" id="XP_001021446.3">
    <property type="nucleotide sequence ID" value="XM_001021446.3"/>
</dbReference>
<dbReference type="InterPro" id="IPR032675">
    <property type="entry name" value="LRR_dom_sf"/>
</dbReference>
<proteinExistence type="predicted"/>
<reference evidence="3" key="1">
    <citation type="journal article" date="2006" name="PLoS Biol.">
        <title>Macronuclear genome sequence of the ciliate Tetrahymena thermophila, a model eukaryote.</title>
        <authorList>
            <person name="Eisen J.A."/>
            <person name="Coyne R.S."/>
            <person name="Wu M."/>
            <person name="Wu D."/>
            <person name="Thiagarajan M."/>
            <person name="Wortman J.R."/>
            <person name="Badger J.H."/>
            <person name="Ren Q."/>
            <person name="Amedeo P."/>
            <person name="Jones K.M."/>
            <person name="Tallon L.J."/>
            <person name="Delcher A.L."/>
            <person name="Salzberg S.L."/>
            <person name="Silva J.C."/>
            <person name="Haas B.J."/>
            <person name="Majoros W.H."/>
            <person name="Farzad M."/>
            <person name="Carlton J.M."/>
            <person name="Smith R.K. Jr."/>
            <person name="Garg J."/>
            <person name="Pearlman R.E."/>
            <person name="Karrer K.M."/>
            <person name="Sun L."/>
            <person name="Manning G."/>
            <person name="Elde N.C."/>
            <person name="Turkewitz A.P."/>
            <person name="Asai D.J."/>
            <person name="Wilkes D.E."/>
            <person name="Wang Y."/>
            <person name="Cai H."/>
            <person name="Collins K."/>
            <person name="Stewart B.A."/>
            <person name="Lee S.R."/>
            <person name="Wilamowska K."/>
            <person name="Weinberg Z."/>
            <person name="Ruzzo W.L."/>
            <person name="Wloga D."/>
            <person name="Gaertig J."/>
            <person name="Frankel J."/>
            <person name="Tsao C.-C."/>
            <person name="Gorovsky M.A."/>
            <person name="Keeling P.J."/>
            <person name="Waller R.F."/>
            <person name="Patron N.J."/>
            <person name="Cherry J.M."/>
            <person name="Stover N.A."/>
            <person name="Krieger C.J."/>
            <person name="del Toro C."/>
            <person name="Ryder H.F."/>
            <person name="Williamson S.C."/>
            <person name="Barbeau R.A."/>
            <person name="Hamilton E.P."/>
            <person name="Orias E."/>
        </authorList>
    </citation>
    <scope>NUCLEOTIDE SEQUENCE [LARGE SCALE GENOMIC DNA]</scope>
    <source>
        <strain evidence="3">SB210</strain>
    </source>
</reference>
<dbReference type="KEGG" id="tet:TTHERM_00318640"/>
<dbReference type="OrthoDB" id="120976at2759"/>
<dbReference type="InParanoid" id="I7ML55"/>
<dbReference type="SMART" id="SM00368">
    <property type="entry name" value="LRR_RI"/>
    <property type="match status" value="3"/>
</dbReference>
<dbReference type="GeneID" id="7838327"/>
<gene>
    <name evidence="2" type="ORF">TTHERM_00318640</name>
</gene>
<accession>I7ML55</accession>
<dbReference type="PROSITE" id="PS51450">
    <property type="entry name" value="LRR"/>
    <property type="match status" value="1"/>
</dbReference>
<evidence type="ECO:0000256" key="1">
    <source>
        <dbReference type="SAM" id="MobiDB-lite"/>
    </source>
</evidence>
<feature type="region of interest" description="Disordered" evidence="1">
    <location>
        <begin position="617"/>
        <end position="642"/>
    </location>
</feature>
<dbReference type="Gene3D" id="3.80.10.10">
    <property type="entry name" value="Ribonuclease Inhibitor"/>
    <property type="match status" value="2"/>
</dbReference>
<keyword evidence="3" id="KW-1185">Reference proteome</keyword>
<feature type="compositionally biased region" description="Basic and acidic residues" evidence="1">
    <location>
        <begin position="630"/>
        <end position="640"/>
    </location>
</feature>
<feature type="region of interest" description="Disordered" evidence="1">
    <location>
        <begin position="758"/>
        <end position="780"/>
    </location>
</feature>
<dbReference type="SMR" id="I7ML55"/>
<evidence type="ECO:0000313" key="2">
    <source>
        <dbReference type="EMBL" id="EAS01201.3"/>
    </source>
</evidence>
<protein>
    <submittedName>
        <fullName evidence="2">Uncharacterized protein</fullName>
    </submittedName>
</protein>
<organism evidence="2 3">
    <name type="scientific">Tetrahymena thermophila (strain SB210)</name>
    <dbReference type="NCBI Taxonomy" id="312017"/>
    <lineage>
        <taxon>Eukaryota</taxon>
        <taxon>Sar</taxon>
        <taxon>Alveolata</taxon>
        <taxon>Ciliophora</taxon>
        <taxon>Intramacronucleata</taxon>
        <taxon>Oligohymenophorea</taxon>
        <taxon>Hymenostomatida</taxon>
        <taxon>Tetrahymenina</taxon>
        <taxon>Tetrahymenidae</taxon>
        <taxon>Tetrahymena</taxon>
    </lineage>
</organism>
<dbReference type="SUPFAM" id="SSF52047">
    <property type="entry name" value="RNI-like"/>
    <property type="match status" value="1"/>
</dbReference>
<evidence type="ECO:0000313" key="3">
    <source>
        <dbReference type="Proteomes" id="UP000009168"/>
    </source>
</evidence>
<sequence length="830" mass="95943">MIEQKQKYLDFCTENNISIWQQHISIIDKNSSLVLIQSNEDSEKLDHLILGTSFILSCNLKNFLQLQIRNQNLSTDHISTLIWGLGQNNFFQELILTNCMIDDQGAIALSLWLKENQSLNELDISYNKITDFGAELLFKSIQNHKGIQTINIKNNQIEKDFIANELLTHNNQIEVIDISENPYTLQSVESLLRGLIQSDKIKRLRMSGIKIGQIHKLFILEVLEKCRALQELAIDIEIQNDELSTVQKFEEALIFNCDILNLESSKLDISENELLTKKMFYCLRANQLLAVNSQLGLNNVQQEIEHSQNVSGLLKEIIAQKIEIIKQNRNVVQYTEDIIQESRFYKISENDQLNFNDIKSNSMENFCKKSLASKPTNISTCPQTQTNGNFLLSQSNYSPTNINSESFIYGIQQQQTIENDTNKFSVNNFSNTMMEDNRTYPTFQTMKSNEKISNEMYQVNQILNNRGFSQQQLNQCQGNIRQSELSLIENEIIQKIENAVYQKIKSNIELEYNNQFNYIFQEMQRQDQQIKSLYEDFNSLKKDFIDSKSSIRHSKNVLKTGDNLIPTRGFSEIESYQNIENVDASNIYKIEDPFAYQSEIDDIKVLQKIQDFQKKMQQTKQSIQKSRRSFSREKLRERGSIQDLSTSINNSINLNNNSSQNKSFLYDNSNIITQNNKSSQRYQNSNNNLNHSISRRDSNSAILIDYQGSGSTSLKSSHLASQQEQNIYQDNSQLTAKDGVLKIKDLNCSHNSQMNLNQKQPQFNKISQSRSQSNKENSISGYSCLNTSASYRKNSSISNSRNNLYQKSFHNQHPSDELIEELRRRGIYIN</sequence>
<dbReference type="PANTHER" id="PTHR24114:SF2">
    <property type="entry name" value="F-BOX DOMAIN-CONTAINING PROTEIN-RELATED"/>
    <property type="match status" value="1"/>
</dbReference>
<dbReference type="InterPro" id="IPR052394">
    <property type="entry name" value="LRR-containing"/>
</dbReference>
<name>I7ML55_TETTS</name>
<dbReference type="PANTHER" id="PTHR24114">
    <property type="entry name" value="LEUCINE RICH REPEAT FAMILY PROTEIN"/>
    <property type="match status" value="1"/>
</dbReference>